<evidence type="ECO:0000313" key="3">
    <source>
        <dbReference type="Proteomes" id="UP000001555"/>
    </source>
</evidence>
<evidence type="ECO:0000313" key="1">
    <source>
        <dbReference type="EMBL" id="EEC15188.1"/>
    </source>
</evidence>
<dbReference type="PaxDb" id="6945-B7Q8L6"/>
<dbReference type="VEuPathDB" id="VectorBase:ISCP_024551"/>
<reference evidence="1 3" key="1">
    <citation type="submission" date="2008-03" db="EMBL/GenBank/DDBJ databases">
        <title>Annotation of Ixodes scapularis.</title>
        <authorList>
            <consortium name="Ixodes scapularis Genome Project Consortium"/>
            <person name="Caler E."/>
            <person name="Hannick L.I."/>
            <person name="Bidwell S."/>
            <person name="Joardar V."/>
            <person name="Thiagarajan M."/>
            <person name="Amedeo P."/>
            <person name="Galinsky K.J."/>
            <person name="Schobel S."/>
            <person name="Inman J."/>
            <person name="Hostetler J."/>
            <person name="Miller J."/>
            <person name="Hammond M."/>
            <person name="Megy K."/>
            <person name="Lawson D."/>
            <person name="Kodira C."/>
            <person name="Sutton G."/>
            <person name="Meyer J."/>
            <person name="Hill C.A."/>
            <person name="Birren B."/>
            <person name="Nene V."/>
            <person name="Collins F."/>
            <person name="Alarcon-Chaidez F."/>
            <person name="Wikel S."/>
            <person name="Strausberg R."/>
        </authorList>
    </citation>
    <scope>NUCLEOTIDE SEQUENCE [LARGE SCALE GENOMIC DNA]</scope>
    <source>
        <strain evidence="3">Wikel</strain>
        <strain evidence="1">Wikel colony</strain>
    </source>
</reference>
<reference evidence="2" key="2">
    <citation type="submission" date="2020-05" db="UniProtKB">
        <authorList>
            <consortium name="EnsemblMetazoa"/>
        </authorList>
    </citation>
    <scope>IDENTIFICATION</scope>
    <source>
        <strain evidence="2">wikel</strain>
    </source>
</reference>
<dbReference type="Proteomes" id="UP000001555">
    <property type="component" value="Unassembled WGS sequence"/>
</dbReference>
<sequence length="97" mass="10497">MPRVTRTGPPMQPIQATAIVVIHPGSMFLRIGRASDSHPHTLPHVVARPCLSATQQPHVDPILVPEVNMVRARFLFAPSAGAGVPNVSARRTPAFHR</sequence>
<dbReference type="STRING" id="6945.B7Q8L6"/>
<organism>
    <name type="scientific">Ixodes scapularis</name>
    <name type="common">Black-legged tick</name>
    <name type="synonym">Deer tick</name>
    <dbReference type="NCBI Taxonomy" id="6945"/>
    <lineage>
        <taxon>Eukaryota</taxon>
        <taxon>Metazoa</taxon>
        <taxon>Ecdysozoa</taxon>
        <taxon>Arthropoda</taxon>
        <taxon>Chelicerata</taxon>
        <taxon>Arachnida</taxon>
        <taxon>Acari</taxon>
        <taxon>Parasitiformes</taxon>
        <taxon>Ixodida</taxon>
        <taxon>Ixodoidea</taxon>
        <taxon>Ixodidae</taxon>
        <taxon>Ixodinae</taxon>
        <taxon>Ixodes</taxon>
    </lineage>
</organism>
<dbReference type="EnsemblMetazoa" id="ISCW011058-RA">
    <property type="protein sequence ID" value="ISCW011058-PA"/>
    <property type="gene ID" value="ISCW011058"/>
</dbReference>
<dbReference type="VEuPathDB" id="VectorBase:ISCI011058"/>
<name>B7Q8L6_IXOSC</name>
<dbReference type="EMBL" id="ABJB010457889">
    <property type="status" value="NOT_ANNOTATED_CDS"/>
    <property type="molecule type" value="Genomic_DNA"/>
</dbReference>
<protein>
    <submittedName>
        <fullName evidence="2">Actin-related protein 8</fullName>
    </submittedName>
</protein>
<evidence type="ECO:0000313" key="2">
    <source>
        <dbReference type="EnsemblMetazoa" id="ISCW011058-PA"/>
    </source>
</evidence>
<dbReference type="AlphaFoldDB" id="B7Q8L6"/>
<gene>
    <name evidence="1" type="ORF">IscW_ISCW011058</name>
</gene>
<dbReference type="EMBL" id="DS884933">
    <property type="protein sequence ID" value="EEC15188.1"/>
    <property type="molecule type" value="Genomic_DNA"/>
</dbReference>
<dbReference type="HOGENOM" id="CLU_2348998_0_0_1"/>
<keyword evidence="3" id="KW-1185">Reference proteome</keyword>
<dbReference type="InParanoid" id="B7Q8L6"/>
<dbReference type="VEuPathDB" id="VectorBase:ISCW011058"/>
<proteinExistence type="predicted"/>
<dbReference type="Gene3D" id="3.30.420.40">
    <property type="match status" value="1"/>
</dbReference>
<accession>B7Q8L6</accession>
<dbReference type="OrthoDB" id="5572108at2759"/>